<evidence type="ECO:0000256" key="1">
    <source>
        <dbReference type="ARBA" id="ARBA00004138"/>
    </source>
</evidence>
<gene>
    <name evidence="7" type="ORF">AMON00008_LOCUS36655</name>
</gene>
<evidence type="ECO:0000313" key="7">
    <source>
        <dbReference type="EMBL" id="CAE4617012.1"/>
    </source>
</evidence>
<proteinExistence type="predicted"/>
<evidence type="ECO:0000259" key="6">
    <source>
        <dbReference type="Pfam" id="PF11527"/>
    </source>
</evidence>
<evidence type="ECO:0000256" key="2">
    <source>
        <dbReference type="ARBA" id="ARBA00004496"/>
    </source>
</evidence>
<keyword evidence="5" id="KW-0966">Cell projection</keyword>
<keyword evidence="4" id="KW-0969">Cilium</keyword>
<dbReference type="GO" id="GO:0005737">
    <property type="term" value="C:cytoplasm"/>
    <property type="evidence" value="ECO:0007669"/>
    <property type="project" value="UniProtKB-SubCell"/>
</dbReference>
<sequence>MAGLQGLPAAFMEFLAARPDVPQSVRDFQLAHQPLFVGHPDGQEYSLQQTESYKAFMALVDHHLSSFLAAQGASEADFTAALLELKQGQDPHWQPFDLLLRRVDFEAWAGMLIKNVCLCCGRPFQALGRPQVVDQGVPRVPVGDDPVDLQA</sequence>
<dbReference type="GO" id="GO:0005929">
    <property type="term" value="C:cilium"/>
    <property type="evidence" value="ECO:0007669"/>
    <property type="project" value="UniProtKB-SubCell"/>
</dbReference>
<dbReference type="Pfam" id="PF11527">
    <property type="entry name" value="ARL2_Bind_BART"/>
    <property type="match status" value="1"/>
</dbReference>
<evidence type="ECO:0000256" key="3">
    <source>
        <dbReference type="ARBA" id="ARBA00022490"/>
    </source>
</evidence>
<dbReference type="EMBL" id="HBNR01052277">
    <property type="protein sequence ID" value="CAE4617012.1"/>
    <property type="molecule type" value="Transcribed_RNA"/>
</dbReference>
<evidence type="ECO:0000256" key="4">
    <source>
        <dbReference type="ARBA" id="ARBA00023069"/>
    </source>
</evidence>
<feature type="domain" description="BART" evidence="6">
    <location>
        <begin position="41"/>
        <end position="114"/>
    </location>
</feature>
<comment type="subcellular location">
    <subcellularLocation>
        <location evidence="1">Cell projection</location>
        <location evidence="1">Cilium</location>
    </subcellularLocation>
    <subcellularLocation>
        <location evidence="2">Cytoplasm</location>
    </subcellularLocation>
</comment>
<name>A0A7S4VKW9_9DINO</name>
<protein>
    <recommendedName>
        <fullName evidence="6">BART domain-containing protein</fullName>
    </recommendedName>
</protein>
<dbReference type="Gene3D" id="1.20.1520.10">
    <property type="entry name" value="ADP-ribosylation factor-like 2-binding protein, domain"/>
    <property type="match status" value="1"/>
</dbReference>
<organism evidence="7">
    <name type="scientific">Alexandrium monilatum</name>
    <dbReference type="NCBI Taxonomy" id="311494"/>
    <lineage>
        <taxon>Eukaryota</taxon>
        <taxon>Sar</taxon>
        <taxon>Alveolata</taxon>
        <taxon>Dinophyceae</taxon>
        <taxon>Gonyaulacales</taxon>
        <taxon>Pyrocystaceae</taxon>
        <taxon>Alexandrium</taxon>
    </lineage>
</organism>
<evidence type="ECO:0000256" key="5">
    <source>
        <dbReference type="ARBA" id="ARBA00023273"/>
    </source>
</evidence>
<dbReference type="AlphaFoldDB" id="A0A7S4VKW9"/>
<accession>A0A7S4VKW9</accession>
<keyword evidence="3" id="KW-0963">Cytoplasm</keyword>
<dbReference type="InterPro" id="IPR042541">
    <property type="entry name" value="BART_sf"/>
</dbReference>
<dbReference type="InterPro" id="IPR023379">
    <property type="entry name" value="BART_dom"/>
</dbReference>
<reference evidence="7" key="1">
    <citation type="submission" date="2021-01" db="EMBL/GenBank/DDBJ databases">
        <authorList>
            <person name="Corre E."/>
            <person name="Pelletier E."/>
            <person name="Niang G."/>
            <person name="Scheremetjew M."/>
            <person name="Finn R."/>
            <person name="Kale V."/>
            <person name="Holt S."/>
            <person name="Cochrane G."/>
            <person name="Meng A."/>
            <person name="Brown T."/>
            <person name="Cohen L."/>
        </authorList>
    </citation>
    <scope>NUCLEOTIDE SEQUENCE</scope>
    <source>
        <strain evidence="7">CCMP3105</strain>
    </source>
</reference>